<organism evidence="2 3">
    <name type="scientific">Algoriphagus boseongensis</name>
    <dbReference type="NCBI Taxonomy" id="1442587"/>
    <lineage>
        <taxon>Bacteria</taxon>
        <taxon>Pseudomonadati</taxon>
        <taxon>Bacteroidota</taxon>
        <taxon>Cytophagia</taxon>
        <taxon>Cytophagales</taxon>
        <taxon>Cyclobacteriaceae</taxon>
        <taxon>Algoriphagus</taxon>
    </lineage>
</organism>
<dbReference type="RefSeq" id="WP_133554996.1">
    <property type="nucleotide sequence ID" value="NZ_SNYF01000006.1"/>
</dbReference>
<accession>A0A4R6T8A9</accession>
<keyword evidence="3" id="KW-1185">Reference proteome</keyword>
<feature type="domain" description="Methyltransferase type 11" evidence="1">
    <location>
        <begin position="75"/>
        <end position="131"/>
    </location>
</feature>
<dbReference type="SUPFAM" id="SSF53335">
    <property type="entry name" value="S-adenosyl-L-methionine-dependent methyltransferases"/>
    <property type="match status" value="1"/>
</dbReference>
<name>A0A4R6T8A9_9BACT</name>
<dbReference type="CDD" id="cd02440">
    <property type="entry name" value="AdoMet_MTases"/>
    <property type="match status" value="1"/>
</dbReference>
<comment type="caution">
    <text evidence="2">The sequence shown here is derived from an EMBL/GenBank/DDBJ whole genome shotgun (WGS) entry which is preliminary data.</text>
</comment>
<dbReference type="InterPro" id="IPR029063">
    <property type="entry name" value="SAM-dependent_MTases_sf"/>
</dbReference>
<gene>
    <name evidence="2" type="ORF">DFQ04_1840</name>
</gene>
<dbReference type="AlphaFoldDB" id="A0A4R6T8A9"/>
<dbReference type="EMBL" id="SNYF01000006">
    <property type="protein sequence ID" value="TDQ17188.1"/>
    <property type="molecule type" value="Genomic_DNA"/>
</dbReference>
<dbReference type="InterPro" id="IPR013216">
    <property type="entry name" value="Methyltransf_11"/>
</dbReference>
<dbReference type="GO" id="GO:0008757">
    <property type="term" value="F:S-adenosylmethionine-dependent methyltransferase activity"/>
    <property type="evidence" value="ECO:0007669"/>
    <property type="project" value="InterPro"/>
</dbReference>
<keyword evidence="2" id="KW-0489">Methyltransferase</keyword>
<evidence type="ECO:0000259" key="1">
    <source>
        <dbReference type="Pfam" id="PF08241"/>
    </source>
</evidence>
<dbReference type="Pfam" id="PF08241">
    <property type="entry name" value="Methyltransf_11"/>
    <property type="match status" value="1"/>
</dbReference>
<proteinExistence type="predicted"/>
<dbReference type="OrthoDB" id="7260171at2"/>
<keyword evidence="2" id="KW-0808">Transferase</keyword>
<protein>
    <submittedName>
        <fullName evidence="2">Methyltransferase family protein</fullName>
    </submittedName>
</protein>
<evidence type="ECO:0000313" key="3">
    <source>
        <dbReference type="Proteomes" id="UP000294535"/>
    </source>
</evidence>
<dbReference type="Gene3D" id="3.40.50.150">
    <property type="entry name" value="Vaccinia Virus protein VP39"/>
    <property type="match status" value="1"/>
</dbReference>
<sequence length="223" mass="26021">MSSFSRLFASSDQPNSLGAKFRKKRLKQFEDLFFKNFDPTQDISILDVGGTDYFWKDSKLLSHSKIKITLLNLHEEKTTHPNLEAKIGDATNLKEYQDQHFDLVFSNSVIEHLYTFENQQKMADEIKRVGKKYFIQTPNKYFPVEAHYALPFGQFLPKKFLFFLLTKTKVSRFQRWTPQAAQQYLDEIRLLNEREMKTLFPGCTLLAEKALGMNKSLTATNLS</sequence>
<evidence type="ECO:0000313" key="2">
    <source>
        <dbReference type="EMBL" id="TDQ17188.1"/>
    </source>
</evidence>
<dbReference type="Proteomes" id="UP000294535">
    <property type="component" value="Unassembled WGS sequence"/>
</dbReference>
<dbReference type="GO" id="GO:0032259">
    <property type="term" value="P:methylation"/>
    <property type="evidence" value="ECO:0007669"/>
    <property type="project" value="UniProtKB-KW"/>
</dbReference>
<reference evidence="2 3" key="1">
    <citation type="submission" date="2019-03" db="EMBL/GenBank/DDBJ databases">
        <title>Genomic Encyclopedia of Type Strains, Phase III (KMG-III): the genomes of soil and plant-associated and newly described type strains.</title>
        <authorList>
            <person name="Whitman W."/>
        </authorList>
    </citation>
    <scope>NUCLEOTIDE SEQUENCE [LARGE SCALE GENOMIC DNA]</scope>
    <source>
        <strain evidence="2 3">CECT 8446</strain>
    </source>
</reference>